<dbReference type="Proteomes" id="UP000006873">
    <property type="component" value="Chromosome"/>
</dbReference>
<name>E3GHD0_9FIRM</name>
<reference key="1">
    <citation type="submission" date="2010-09" db="EMBL/GenBank/DDBJ databases">
        <authorList>
            <person name="Roh H."/>
            <person name="Ko H.-J."/>
            <person name="Kim D."/>
            <person name="Choi D.G."/>
            <person name="Park S."/>
            <person name="Kim S."/>
            <person name="Kim K.H."/>
            <person name="Chang I.S."/>
            <person name="Choi I.-G."/>
        </authorList>
    </citation>
    <scope>NUCLEOTIDE SEQUENCE</scope>
    <source>
        <strain>KIST612</strain>
    </source>
</reference>
<dbReference type="EMBL" id="CP002273">
    <property type="protein sequence ID" value="ADO35088.1"/>
    <property type="molecule type" value="Genomic_DNA"/>
</dbReference>
<organism evidence="2 3">
    <name type="scientific">Eubacterium callanderi</name>
    <dbReference type="NCBI Taxonomy" id="53442"/>
    <lineage>
        <taxon>Bacteria</taxon>
        <taxon>Bacillati</taxon>
        <taxon>Bacillota</taxon>
        <taxon>Clostridia</taxon>
        <taxon>Eubacteriales</taxon>
        <taxon>Eubacteriaceae</taxon>
        <taxon>Eubacterium</taxon>
    </lineage>
</organism>
<gene>
    <name evidence="2" type="ordered locus">ELI_0063</name>
</gene>
<proteinExistence type="predicted"/>
<keyword evidence="3" id="KW-1185">Reference proteome</keyword>
<evidence type="ECO:0000256" key="1">
    <source>
        <dbReference type="SAM" id="Phobius"/>
    </source>
</evidence>
<keyword evidence="1" id="KW-0472">Membrane</keyword>
<dbReference type="HOGENOM" id="CLU_3025487_0_0_9"/>
<evidence type="ECO:0000313" key="2">
    <source>
        <dbReference type="EMBL" id="ADO35088.1"/>
    </source>
</evidence>
<evidence type="ECO:0000313" key="3">
    <source>
        <dbReference type="Proteomes" id="UP000006873"/>
    </source>
</evidence>
<sequence>MIFSKCNSYAKNIPKKPGFITLKHRNFIFLLSFSFIFVQNIDTVIKNNKPKNQYF</sequence>
<reference evidence="2 3" key="2">
    <citation type="journal article" date="2011" name="J. Bacteriol.">
        <title>Complete genome sequence of a carbon monoxide-utilizing acetogen, Eubacterium limosum KIST612.</title>
        <authorList>
            <person name="Roh H."/>
            <person name="Ko H.J."/>
            <person name="Kim D."/>
            <person name="Choi D.G."/>
            <person name="Park S."/>
            <person name="Kim S."/>
            <person name="Chang I.S."/>
            <person name="Choi I.G."/>
        </authorList>
    </citation>
    <scope>NUCLEOTIDE SEQUENCE [LARGE SCALE GENOMIC DNA]</scope>
    <source>
        <strain evidence="2 3">KIST612</strain>
    </source>
</reference>
<feature type="transmembrane region" description="Helical" evidence="1">
    <location>
        <begin position="27"/>
        <end position="45"/>
    </location>
</feature>
<accession>E3GHD0</accession>
<keyword evidence="1" id="KW-1133">Transmembrane helix</keyword>
<dbReference type="KEGG" id="elm:ELI_0063"/>
<protein>
    <submittedName>
        <fullName evidence="2">Uncharacterized protein</fullName>
    </submittedName>
</protein>
<keyword evidence="1" id="KW-0812">Transmembrane</keyword>
<dbReference type="AlphaFoldDB" id="E3GHD0"/>